<organism evidence="3 4">
    <name type="scientific">Paraburkholderia kururiensis</name>
    <dbReference type="NCBI Taxonomy" id="984307"/>
    <lineage>
        <taxon>Bacteria</taxon>
        <taxon>Pseudomonadati</taxon>
        <taxon>Pseudomonadota</taxon>
        <taxon>Betaproteobacteria</taxon>
        <taxon>Burkholderiales</taxon>
        <taxon>Burkholderiaceae</taxon>
        <taxon>Paraburkholderia</taxon>
    </lineage>
</organism>
<feature type="transmembrane region" description="Helical" evidence="1">
    <location>
        <begin position="21"/>
        <end position="44"/>
    </location>
</feature>
<dbReference type="Proteomes" id="UP001325479">
    <property type="component" value="Chromosome"/>
</dbReference>
<dbReference type="SUPFAM" id="SSF51261">
    <property type="entry name" value="Duplicated hybrid motif"/>
    <property type="match status" value="1"/>
</dbReference>
<evidence type="ECO:0000313" key="3">
    <source>
        <dbReference type="EMBL" id="WQD79341.1"/>
    </source>
</evidence>
<evidence type="ECO:0000259" key="2">
    <source>
        <dbReference type="PROSITE" id="PS51782"/>
    </source>
</evidence>
<dbReference type="InterPro" id="IPR036779">
    <property type="entry name" value="LysM_dom_sf"/>
</dbReference>
<name>A0ABZ0WQ01_9BURK</name>
<dbReference type="RefSeq" id="WP_198665343.1">
    <property type="nucleotide sequence ID" value="NZ_CP139965.1"/>
</dbReference>
<dbReference type="EMBL" id="CP139965">
    <property type="protein sequence ID" value="WQD79341.1"/>
    <property type="molecule type" value="Genomic_DNA"/>
</dbReference>
<proteinExistence type="predicted"/>
<sequence length="256" mass="26337">MIRQQRNVGMNLAKTLTRTAASIGVSAGATAVLVSGCTTGWMPWEQQQPAYPSASVQRTQQPVPAGYYRVNPGDTVAGIAAAFGQRKQDIADWNHIAADVPPLPGQVLRVAPLPSAQAMSPGAGTANGANAAPAVRLAWPVQGPVLKPFVAGKTNGIVIGGTEGETVKAAAAGRVVYAGTGLEAYGPLVIVKHNDSLITAYGHNSKLLVKEDDAVAQGQAIAEMGADAKGAGTLEFEVRRDGKPVDPLGYLPRQGG</sequence>
<dbReference type="Pfam" id="PF01476">
    <property type="entry name" value="LysM"/>
    <property type="match status" value="1"/>
</dbReference>
<keyword evidence="1" id="KW-0812">Transmembrane</keyword>
<keyword evidence="1" id="KW-0472">Membrane</keyword>
<keyword evidence="4" id="KW-1185">Reference proteome</keyword>
<dbReference type="PANTHER" id="PTHR21666:SF270">
    <property type="entry name" value="MUREIN HYDROLASE ACTIVATOR ENVC"/>
    <property type="match status" value="1"/>
</dbReference>
<evidence type="ECO:0000256" key="1">
    <source>
        <dbReference type="SAM" id="Phobius"/>
    </source>
</evidence>
<dbReference type="PANTHER" id="PTHR21666">
    <property type="entry name" value="PEPTIDASE-RELATED"/>
    <property type="match status" value="1"/>
</dbReference>
<dbReference type="PROSITE" id="PS51782">
    <property type="entry name" value="LYSM"/>
    <property type="match status" value="1"/>
</dbReference>
<reference evidence="3 4" key="1">
    <citation type="submission" date="2023-12" db="EMBL/GenBank/DDBJ databases">
        <title>Genome sequencing and assembly of bacterial species from a model synthetic community.</title>
        <authorList>
            <person name="Hogle S.L."/>
        </authorList>
    </citation>
    <scope>NUCLEOTIDE SEQUENCE [LARGE SCALE GENOMIC DNA]</scope>
    <source>
        <strain evidence="3 4">HAMBI 2494</strain>
    </source>
</reference>
<dbReference type="Gene3D" id="3.10.350.10">
    <property type="entry name" value="LysM domain"/>
    <property type="match status" value="1"/>
</dbReference>
<dbReference type="CDD" id="cd12797">
    <property type="entry name" value="M23_peptidase"/>
    <property type="match status" value="1"/>
</dbReference>
<evidence type="ECO:0000313" key="4">
    <source>
        <dbReference type="Proteomes" id="UP001325479"/>
    </source>
</evidence>
<protein>
    <submittedName>
        <fullName evidence="3">Peptidoglycan DD-metalloendopeptidase family protein</fullName>
    </submittedName>
</protein>
<dbReference type="InterPro" id="IPR018392">
    <property type="entry name" value="LysM"/>
</dbReference>
<dbReference type="SUPFAM" id="SSF54106">
    <property type="entry name" value="LysM domain"/>
    <property type="match status" value="1"/>
</dbReference>
<gene>
    <name evidence="3" type="ORF">U0042_06460</name>
</gene>
<dbReference type="Pfam" id="PF01551">
    <property type="entry name" value="Peptidase_M23"/>
    <property type="match status" value="1"/>
</dbReference>
<feature type="domain" description="LysM" evidence="2">
    <location>
        <begin position="66"/>
        <end position="110"/>
    </location>
</feature>
<dbReference type="CDD" id="cd00118">
    <property type="entry name" value="LysM"/>
    <property type="match status" value="1"/>
</dbReference>
<dbReference type="InterPro" id="IPR011055">
    <property type="entry name" value="Dup_hybrid_motif"/>
</dbReference>
<dbReference type="InterPro" id="IPR016047">
    <property type="entry name" value="M23ase_b-sheet_dom"/>
</dbReference>
<keyword evidence="1" id="KW-1133">Transmembrane helix</keyword>
<dbReference type="SMART" id="SM00257">
    <property type="entry name" value="LysM"/>
    <property type="match status" value="1"/>
</dbReference>
<dbReference type="Gene3D" id="2.70.70.10">
    <property type="entry name" value="Glucose Permease (Domain IIA)"/>
    <property type="match status" value="1"/>
</dbReference>
<accession>A0ABZ0WQ01</accession>
<dbReference type="InterPro" id="IPR050570">
    <property type="entry name" value="Cell_wall_metabolism_enzyme"/>
</dbReference>